<dbReference type="EMBL" id="BLIP01000001">
    <property type="protein sequence ID" value="GFE23746.1"/>
    <property type="molecule type" value="Genomic_DNA"/>
</dbReference>
<reference evidence="2 3" key="1">
    <citation type="submission" date="2019-12" db="EMBL/GenBank/DDBJ databases">
        <title>Whole genome shotgun sequence of Streptomyces libani subsp. libani NBRC 13452.</title>
        <authorList>
            <person name="Ichikawa N."/>
            <person name="Kimura A."/>
            <person name="Kitahashi Y."/>
            <person name="Komaki H."/>
            <person name="Tamura T."/>
        </authorList>
    </citation>
    <scope>NUCLEOTIDE SEQUENCE [LARGE SCALE GENOMIC DNA]</scope>
    <source>
        <strain evidence="2 3">NBRC 13452</strain>
    </source>
</reference>
<organism evidence="2 3">
    <name type="scientific">Streptomyces nigrescens</name>
    <dbReference type="NCBI Taxonomy" id="1920"/>
    <lineage>
        <taxon>Bacteria</taxon>
        <taxon>Bacillati</taxon>
        <taxon>Actinomycetota</taxon>
        <taxon>Actinomycetes</taxon>
        <taxon>Kitasatosporales</taxon>
        <taxon>Streptomycetaceae</taxon>
        <taxon>Streptomyces</taxon>
    </lineage>
</organism>
<feature type="transmembrane region" description="Helical" evidence="1">
    <location>
        <begin position="46"/>
        <end position="67"/>
    </location>
</feature>
<accession>A0A640TNM4</accession>
<comment type="caution">
    <text evidence="2">The sequence shown here is derived from an EMBL/GenBank/DDBJ whole genome shotgun (WGS) entry which is preliminary data.</text>
</comment>
<name>A0A640TNM4_STRNI</name>
<evidence type="ECO:0000256" key="1">
    <source>
        <dbReference type="SAM" id="Phobius"/>
    </source>
</evidence>
<feature type="transmembrane region" description="Helical" evidence="1">
    <location>
        <begin position="12"/>
        <end position="34"/>
    </location>
</feature>
<evidence type="ECO:0000313" key="3">
    <source>
        <dbReference type="Proteomes" id="UP000429552"/>
    </source>
</evidence>
<evidence type="ECO:0000313" key="2">
    <source>
        <dbReference type="EMBL" id="GFE23746.1"/>
    </source>
</evidence>
<dbReference type="AlphaFoldDB" id="A0A640TNM4"/>
<keyword evidence="1" id="KW-0812">Transmembrane</keyword>
<gene>
    <name evidence="2" type="ORF">Sliba_41990</name>
</gene>
<dbReference type="Proteomes" id="UP000429552">
    <property type="component" value="Unassembled WGS sequence"/>
</dbReference>
<sequence length="84" mass="9109">MRIREDDRMDKGIRRIAGIVMMVAGIALGAWLVFGAPHDWEGNVRLVKMAMGLAATGMITGGARLIFWQPEEQPSEAAREAGVG</sequence>
<proteinExistence type="predicted"/>
<protein>
    <submittedName>
        <fullName evidence="2">Uncharacterized protein</fullName>
    </submittedName>
</protein>
<keyword evidence="1" id="KW-0472">Membrane</keyword>
<keyword evidence="1" id="KW-1133">Transmembrane helix</keyword>